<evidence type="ECO:0000313" key="10">
    <source>
        <dbReference type="Proteomes" id="UP000261520"/>
    </source>
</evidence>
<dbReference type="STRING" id="409849.ENSPMGP00000011304"/>
<dbReference type="GeneID" id="117387518"/>
<keyword evidence="10" id="KW-1185">Reference proteome</keyword>
<dbReference type="Pfam" id="PF00042">
    <property type="entry name" value="Globin"/>
    <property type="match status" value="1"/>
</dbReference>
<dbReference type="Gene3D" id="1.10.490.10">
    <property type="entry name" value="Globins"/>
    <property type="match status" value="1"/>
</dbReference>
<dbReference type="SUPFAM" id="SSF46458">
    <property type="entry name" value="Globin-like"/>
    <property type="match status" value="1"/>
</dbReference>
<dbReference type="GO" id="GO:0019825">
    <property type="term" value="F:oxygen binding"/>
    <property type="evidence" value="ECO:0007669"/>
    <property type="project" value="InterPro"/>
</dbReference>
<name>A0A3B4A3T4_9GOBI</name>
<evidence type="ECO:0000256" key="7">
    <source>
        <dbReference type="RuleBase" id="RU000356"/>
    </source>
</evidence>
<dbReference type="FunFam" id="1.10.490.10:FF:000002">
    <property type="entry name" value="Hemoglobin subunit alpha"/>
    <property type="match status" value="1"/>
</dbReference>
<dbReference type="PANTHER" id="PTHR11442">
    <property type="entry name" value="HEMOGLOBIN FAMILY MEMBER"/>
    <property type="match status" value="1"/>
</dbReference>
<keyword evidence="6" id="KW-0408">Iron</keyword>
<dbReference type="PANTHER" id="PTHR11442:SF41">
    <property type="entry name" value="HEMOGLOBIN SUBUNIT ZETA"/>
    <property type="match status" value="1"/>
</dbReference>
<evidence type="ECO:0000256" key="1">
    <source>
        <dbReference type="ARBA" id="ARBA00008705"/>
    </source>
</evidence>
<dbReference type="GO" id="GO:0031838">
    <property type="term" value="C:haptoglobin-hemoglobin complex"/>
    <property type="evidence" value="ECO:0007669"/>
    <property type="project" value="TreeGrafter"/>
</dbReference>
<evidence type="ECO:0000313" key="9">
    <source>
        <dbReference type="Ensembl" id="ENSPMGP00000011304.1"/>
    </source>
</evidence>
<dbReference type="PRINTS" id="PR00815">
    <property type="entry name" value="PIHAEM"/>
</dbReference>
<dbReference type="GO" id="GO:0005344">
    <property type="term" value="F:oxygen carrier activity"/>
    <property type="evidence" value="ECO:0007669"/>
    <property type="project" value="UniProtKB-KW"/>
</dbReference>
<evidence type="ECO:0000256" key="5">
    <source>
        <dbReference type="ARBA" id="ARBA00022723"/>
    </source>
</evidence>
<dbReference type="GO" id="GO:0020037">
    <property type="term" value="F:heme binding"/>
    <property type="evidence" value="ECO:0007669"/>
    <property type="project" value="InterPro"/>
</dbReference>
<proteinExistence type="inferred from homology"/>
<sequence length="143" mass="15906">MSLNAKDKAAVKALWAKVSKSTDAIGSETLSRLFCCYPQTKTYFTHWSDLSPGSAPIMKHGKLILAGVSLAVKNIDDINKGLLELSEKHAFQLRVDPSNFKLMAHCLMVVICMLFPNDFTPEAHVAFDKFMNNVALGLSERFR</sequence>
<dbReference type="InterPro" id="IPR002338">
    <property type="entry name" value="Hemoglobin_a-typ"/>
</dbReference>
<dbReference type="GO" id="GO:0005506">
    <property type="term" value="F:iron ion binding"/>
    <property type="evidence" value="ECO:0007669"/>
    <property type="project" value="InterPro"/>
</dbReference>
<evidence type="ECO:0000256" key="6">
    <source>
        <dbReference type="ARBA" id="ARBA00023004"/>
    </source>
</evidence>
<dbReference type="InterPro" id="IPR009050">
    <property type="entry name" value="Globin-like_sf"/>
</dbReference>
<dbReference type="AlphaFoldDB" id="A0A3B4A3T4"/>
<dbReference type="GO" id="GO:0005833">
    <property type="term" value="C:hemoglobin complex"/>
    <property type="evidence" value="ECO:0007669"/>
    <property type="project" value="InterPro"/>
</dbReference>
<dbReference type="InterPro" id="IPR012292">
    <property type="entry name" value="Globin/Proto"/>
</dbReference>
<dbReference type="GO" id="GO:0043177">
    <property type="term" value="F:organic acid binding"/>
    <property type="evidence" value="ECO:0007669"/>
    <property type="project" value="TreeGrafter"/>
</dbReference>
<reference evidence="9" key="1">
    <citation type="submission" date="2025-08" db="UniProtKB">
        <authorList>
            <consortium name="Ensembl"/>
        </authorList>
    </citation>
    <scope>IDENTIFICATION</scope>
</reference>
<dbReference type="GO" id="GO:0031720">
    <property type="term" value="F:haptoglobin binding"/>
    <property type="evidence" value="ECO:0007669"/>
    <property type="project" value="TreeGrafter"/>
</dbReference>
<keyword evidence="4 7" id="KW-0561">Oxygen transport</keyword>
<dbReference type="InterPro" id="IPR000971">
    <property type="entry name" value="Globin"/>
</dbReference>
<evidence type="ECO:0000256" key="4">
    <source>
        <dbReference type="ARBA" id="ARBA00022621"/>
    </source>
</evidence>
<dbReference type="GO" id="GO:0004601">
    <property type="term" value="F:peroxidase activity"/>
    <property type="evidence" value="ECO:0007669"/>
    <property type="project" value="TreeGrafter"/>
</dbReference>
<feature type="domain" description="Globin" evidence="8">
    <location>
        <begin position="2"/>
        <end position="143"/>
    </location>
</feature>
<reference evidence="9" key="2">
    <citation type="submission" date="2025-09" db="UniProtKB">
        <authorList>
            <consortium name="Ensembl"/>
        </authorList>
    </citation>
    <scope>IDENTIFICATION</scope>
</reference>
<dbReference type="PRINTS" id="PR00612">
    <property type="entry name" value="ALPHAHAEM"/>
</dbReference>
<dbReference type="InterPro" id="IPR002339">
    <property type="entry name" value="Hemoglobin_pi"/>
</dbReference>
<dbReference type="CDD" id="cd08927">
    <property type="entry name" value="Hb-alpha-like"/>
    <property type="match status" value="1"/>
</dbReference>
<comment type="similarity">
    <text evidence="1 7">Belongs to the globin family.</text>
</comment>
<dbReference type="OrthoDB" id="8751793at2759"/>
<dbReference type="PROSITE" id="PS01033">
    <property type="entry name" value="GLOBIN"/>
    <property type="match status" value="1"/>
</dbReference>
<evidence type="ECO:0000256" key="3">
    <source>
        <dbReference type="ARBA" id="ARBA00022617"/>
    </source>
</evidence>
<dbReference type="InterPro" id="IPR050056">
    <property type="entry name" value="Hemoglobin_oxygen_transport"/>
</dbReference>
<dbReference type="GO" id="GO:0072562">
    <property type="term" value="C:blood microparticle"/>
    <property type="evidence" value="ECO:0007669"/>
    <property type="project" value="TreeGrafter"/>
</dbReference>
<keyword evidence="2 7" id="KW-0813">Transport</keyword>
<protein>
    <recommendedName>
        <fullName evidence="8">Globin domain-containing protein</fullName>
    </recommendedName>
</protein>
<organism evidence="9 10">
    <name type="scientific">Periophthalmus magnuspinnatus</name>
    <dbReference type="NCBI Taxonomy" id="409849"/>
    <lineage>
        <taxon>Eukaryota</taxon>
        <taxon>Metazoa</taxon>
        <taxon>Chordata</taxon>
        <taxon>Craniata</taxon>
        <taxon>Vertebrata</taxon>
        <taxon>Euteleostomi</taxon>
        <taxon>Actinopterygii</taxon>
        <taxon>Neopterygii</taxon>
        <taxon>Teleostei</taxon>
        <taxon>Neoteleostei</taxon>
        <taxon>Acanthomorphata</taxon>
        <taxon>Gobiaria</taxon>
        <taxon>Gobiiformes</taxon>
        <taxon>Gobioidei</taxon>
        <taxon>Gobiidae</taxon>
        <taxon>Oxudercinae</taxon>
        <taxon>Periophthalmus</taxon>
    </lineage>
</organism>
<dbReference type="CTD" id="561790"/>
<dbReference type="RefSeq" id="XP_033840926.1">
    <property type="nucleotide sequence ID" value="XM_033985035.2"/>
</dbReference>
<keyword evidence="3 7" id="KW-0349">Heme</keyword>
<dbReference type="Ensembl" id="ENSPMGT00000012060.1">
    <property type="protein sequence ID" value="ENSPMGP00000011304.1"/>
    <property type="gene ID" value="ENSPMGG00000008885.1"/>
</dbReference>
<keyword evidence="5" id="KW-0479">Metal-binding</keyword>
<accession>A0A3B4A3T4</accession>
<dbReference type="GO" id="GO:0042744">
    <property type="term" value="P:hydrogen peroxide catabolic process"/>
    <property type="evidence" value="ECO:0007669"/>
    <property type="project" value="TreeGrafter"/>
</dbReference>
<evidence type="ECO:0000259" key="8">
    <source>
        <dbReference type="PROSITE" id="PS01033"/>
    </source>
</evidence>
<dbReference type="Proteomes" id="UP000261520">
    <property type="component" value="Unplaced"/>
</dbReference>
<evidence type="ECO:0000256" key="2">
    <source>
        <dbReference type="ARBA" id="ARBA00022448"/>
    </source>
</evidence>